<dbReference type="InterPro" id="IPR037192">
    <property type="entry name" value="ERO1-like_sf"/>
</dbReference>
<evidence type="ECO:0000256" key="6">
    <source>
        <dbReference type="ARBA" id="ARBA00022630"/>
    </source>
</evidence>
<keyword evidence="7 19" id="KW-0732">Signal</keyword>
<dbReference type="AlphaFoldDB" id="A0A0W4ZEU2"/>
<keyword evidence="15" id="KW-0676">Redox-active center</keyword>
<reference evidence="21" key="1">
    <citation type="journal article" date="2016" name="Nat. Commun.">
        <title>Genome analysis of three Pneumocystis species reveals adaptation mechanisms to life exclusively in mammalian hosts.</title>
        <authorList>
            <person name="Ma L."/>
            <person name="Chen Z."/>
            <person name="Huang D.W."/>
            <person name="Kutty G."/>
            <person name="Ishihara M."/>
            <person name="Wang H."/>
            <person name="Abouelleil A."/>
            <person name="Bishop L."/>
            <person name="Davey E."/>
            <person name="Deng R."/>
            <person name="Deng X."/>
            <person name="Fan L."/>
            <person name="Fantoni G."/>
            <person name="Fitzgerald M."/>
            <person name="Gogineni E."/>
            <person name="Goldberg J.M."/>
            <person name="Handley G."/>
            <person name="Hu X."/>
            <person name="Huber C."/>
            <person name="Jiao X."/>
            <person name="Jones K."/>
            <person name="Levin J.Z."/>
            <person name="Liu Y."/>
            <person name="Macdonald P."/>
            <person name="Melnikov A."/>
            <person name="Raley C."/>
            <person name="Sassi M."/>
            <person name="Sherman B.T."/>
            <person name="Song X."/>
            <person name="Sykes S."/>
            <person name="Tran B."/>
            <person name="Walsh L."/>
            <person name="Xia Y."/>
            <person name="Yang J."/>
            <person name="Young S."/>
            <person name="Zeng Q."/>
            <person name="Zheng X."/>
            <person name="Stephens R."/>
            <person name="Nusbaum C."/>
            <person name="Birren B.W."/>
            <person name="Azadi P."/>
            <person name="Lempicki R.A."/>
            <person name="Cuomo C.A."/>
            <person name="Kovacs J.A."/>
        </authorList>
    </citation>
    <scope>NUCLEOTIDE SEQUENCE [LARGE SCALE GENOMIC DNA]</scope>
    <source>
        <strain evidence="21">RU7</strain>
    </source>
</reference>
<gene>
    <name evidence="20" type="ORF">T551_03365</name>
</gene>
<keyword evidence="21" id="KW-1185">Reference proteome</keyword>
<evidence type="ECO:0000256" key="2">
    <source>
        <dbReference type="ARBA" id="ARBA00004367"/>
    </source>
</evidence>
<evidence type="ECO:0000256" key="10">
    <source>
        <dbReference type="ARBA" id="ARBA00022982"/>
    </source>
</evidence>
<keyword evidence="5" id="KW-0813">Transport</keyword>
<evidence type="ECO:0000256" key="16">
    <source>
        <dbReference type="PIRSR" id="PIRSR017205-1"/>
    </source>
</evidence>
<comment type="subunit">
    <text evidence="4">May function both as a monomer and a homodimer.</text>
</comment>
<proteinExistence type="inferred from homology"/>
<evidence type="ECO:0000256" key="1">
    <source>
        <dbReference type="ARBA" id="ARBA00001974"/>
    </source>
</evidence>
<evidence type="ECO:0000256" key="18">
    <source>
        <dbReference type="PIRSR" id="PIRSR017205-3"/>
    </source>
</evidence>
<dbReference type="SUPFAM" id="SSF110019">
    <property type="entry name" value="ERO1-like"/>
    <property type="match status" value="1"/>
</dbReference>
<evidence type="ECO:0000256" key="19">
    <source>
        <dbReference type="SAM" id="SignalP"/>
    </source>
</evidence>
<evidence type="ECO:0008006" key="22">
    <source>
        <dbReference type="Google" id="ProtNLM"/>
    </source>
</evidence>
<dbReference type="OrthoDB" id="269384at2759"/>
<feature type="disulfide bond" description="Redox-active" evidence="18">
    <location>
        <begin position="395"/>
        <end position="398"/>
    </location>
</feature>
<evidence type="ECO:0000256" key="12">
    <source>
        <dbReference type="ARBA" id="ARBA00023136"/>
    </source>
</evidence>
<comment type="cofactor">
    <cofactor evidence="1 17">
        <name>FAD</name>
        <dbReference type="ChEBI" id="CHEBI:57692"/>
    </cofactor>
</comment>
<evidence type="ECO:0000313" key="21">
    <source>
        <dbReference type="Proteomes" id="UP000053447"/>
    </source>
</evidence>
<comment type="caution">
    <text evidence="20">The sequence shown here is derived from an EMBL/GenBank/DDBJ whole genome shotgun (WGS) entry which is preliminary data.</text>
</comment>
<feature type="signal peptide" evidence="19">
    <location>
        <begin position="1"/>
        <end position="16"/>
    </location>
</feature>
<keyword evidence="9 17" id="KW-0274">FAD</keyword>
<evidence type="ECO:0000256" key="17">
    <source>
        <dbReference type="PIRSR" id="PIRSR017205-2"/>
    </source>
</evidence>
<evidence type="ECO:0000256" key="5">
    <source>
        <dbReference type="ARBA" id="ARBA00022448"/>
    </source>
</evidence>
<dbReference type="PANTHER" id="PTHR12613:SF0">
    <property type="entry name" value="ERO1-LIKE PROTEIN"/>
    <property type="match status" value="1"/>
</dbReference>
<evidence type="ECO:0000256" key="9">
    <source>
        <dbReference type="ARBA" id="ARBA00022827"/>
    </source>
</evidence>
<evidence type="ECO:0000256" key="13">
    <source>
        <dbReference type="ARBA" id="ARBA00023157"/>
    </source>
</evidence>
<evidence type="ECO:0000256" key="8">
    <source>
        <dbReference type="ARBA" id="ARBA00022824"/>
    </source>
</evidence>
<dbReference type="eggNOG" id="KOG2608">
    <property type="taxonomic scope" value="Eukaryota"/>
</dbReference>
<feature type="active site" evidence="16">
    <location>
        <position position="398"/>
    </location>
</feature>
<dbReference type="GO" id="GO:0034975">
    <property type="term" value="P:protein folding in endoplasmic reticulum"/>
    <property type="evidence" value="ECO:0007669"/>
    <property type="project" value="InterPro"/>
</dbReference>
<feature type="binding site" evidence="17">
    <location>
        <position position="295"/>
    </location>
    <ligand>
        <name>FAD</name>
        <dbReference type="ChEBI" id="CHEBI:57692"/>
    </ligand>
</feature>
<organism evidence="20 21">
    <name type="scientific">Pneumocystis jirovecii (strain RU7)</name>
    <name type="common">Human pneumocystis pneumonia agent</name>
    <dbReference type="NCBI Taxonomy" id="1408657"/>
    <lineage>
        <taxon>Eukaryota</taxon>
        <taxon>Fungi</taxon>
        <taxon>Dikarya</taxon>
        <taxon>Ascomycota</taxon>
        <taxon>Taphrinomycotina</taxon>
        <taxon>Pneumocystomycetes</taxon>
        <taxon>Pneumocystaceae</taxon>
        <taxon>Pneumocystis</taxon>
    </lineage>
</organism>
<dbReference type="GO" id="GO:0016972">
    <property type="term" value="F:thiol oxidase activity"/>
    <property type="evidence" value="ECO:0007669"/>
    <property type="project" value="EnsemblFungi"/>
</dbReference>
<feature type="active site" description="Nucleophile" evidence="16">
    <location>
        <position position="395"/>
    </location>
</feature>
<evidence type="ECO:0000256" key="3">
    <source>
        <dbReference type="ARBA" id="ARBA00008277"/>
    </source>
</evidence>
<feature type="binding site" evidence="17">
    <location>
        <position position="263"/>
    </location>
    <ligand>
        <name>FAD</name>
        <dbReference type="ChEBI" id="CHEBI:57692"/>
    </ligand>
</feature>
<evidence type="ECO:0000256" key="7">
    <source>
        <dbReference type="ARBA" id="ARBA00022729"/>
    </source>
</evidence>
<evidence type="ECO:0000256" key="4">
    <source>
        <dbReference type="ARBA" id="ARBA00011802"/>
    </source>
</evidence>
<keyword evidence="14" id="KW-0325">Glycoprotein</keyword>
<keyword evidence="12" id="KW-0472">Membrane</keyword>
<evidence type="ECO:0000313" key="20">
    <source>
        <dbReference type="EMBL" id="KTW26903.1"/>
    </source>
</evidence>
<dbReference type="GO" id="GO:0005789">
    <property type="term" value="C:endoplasmic reticulum membrane"/>
    <property type="evidence" value="ECO:0007669"/>
    <property type="project" value="UniProtKB-SubCell"/>
</dbReference>
<accession>A0A0W4ZEU2</accession>
<dbReference type="GeneID" id="28941883"/>
<dbReference type="Proteomes" id="UP000053447">
    <property type="component" value="Unassembled WGS sequence"/>
</dbReference>
<dbReference type="EMBL" id="LFWA01000016">
    <property type="protein sequence ID" value="KTW26903.1"/>
    <property type="molecule type" value="Genomic_DNA"/>
</dbReference>
<dbReference type="PIRSF" id="PIRSF017205">
    <property type="entry name" value="ERO1"/>
    <property type="match status" value="1"/>
</dbReference>
<protein>
    <recommendedName>
        <fullName evidence="22">Endoplasmic oxidoreductin-1</fullName>
    </recommendedName>
</protein>
<dbReference type="GO" id="GO:0015035">
    <property type="term" value="F:protein-disulfide reductase activity"/>
    <property type="evidence" value="ECO:0007669"/>
    <property type="project" value="EnsemblFungi"/>
</dbReference>
<evidence type="ECO:0000256" key="14">
    <source>
        <dbReference type="ARBA" id="ARBA00023180"/>
    </source>
</evidence>
<comment type="subcellular location">
    <subcellularLocation>
        <location evidence="2">Endoplasmic reticulum membrane</location>
        <topology evidence="2">Peripheral membrane protein</topology>
        <orientation evidence="2">Lumenal side</orientation>
    </subcellularLocation>
</comment>
<dbReference type="VEuPathDB" id="FungiDB:T551_03365"/>
<name>A0A0W4ZEU2_PNEJ7</name>
<feature type="chain" id="PRO_5006933776" description="Endoplasmic oxidoreductin-1" evidence="19">
    <location>
        <begin position="17"/>
        <end position="543"/>
    </location>
</feature>
<feature type="binding site" evidence="17">
    <location>
        <position position="196"/>
    </location>
    <ligand>
        <name>FAD</name>
        <dbReference type="ChEBI" id="CHEBI:57692"/>
    </ligand>
</feature>
<keyword evidence="6" id="KW-0285">Flavoprotein</keyword>
<keyword evidence="13 18" id="KW-1015">Disulfide bond</keyword>
<comment type="similarity">
    <text evidence="3">Belongs to the EROs family.</text>
</comment>
<keyword evidence="8" id="KW-0256">Endoplasmic reticulum</keyword>
<dbReference type="RefSeq" id="XP_018228234.1">
    <property type="nucleotide sequence ID" value="XM_018375628.1"/>
</dbReference>
<dbReference type="Pfam" id="PF04137">
    <property type="entry name" value="ERO1"/>
    <property type="match status" value="1"/>
</dbReference>
<keyword evidence="11" id="KW-0560">Oxidoreductase</keyword>
<sequence>MFRWKVFFSLLSLVCAWILVDIISNPSKKETHWLSDVASYPIPFSLIEKIALELDPFLKSLTTGTDYFKYYRLNLFGTQCSFWGVEDGLCGNYACMVDTLEESALPEAWKLSSLGKIRGLTAEQPHHHASSTGSPLGGALGSGTSELCVYEESDHSKRDYCIPEDESTEENIVYVSLVDNPERYTGYSGPSAHQVWRAIYRENCFVLPYDFVVPLKEFSSANKLEAIMLHKNNRGSQNNDKKYNAMMQESVCLEKRVFYRIISGMHASISTHLCKEYLNKMTGLWEPNLQCFMERVGNHSDRIENIYFNYVLILRALAKLHNYLKNYTFCEGDVKSNAITKHKVNELIRKITYFPNLFDEKLMFDTSHNNHAMHLKDEFRMRFRNVSKLMDCVSCDKCRLWGKIQVAGFGTALKILFEFNDSLHQDNFLLRRTELVALINTFNRVSSSIHFIQEFHSEVYSNKKKSADKSIFFGYISHFFQNIVKNIISYKSAFNVENFIKSFNVEYNNIKDALIFIFESWLKVFKIIYMHIKNRKSIWGYFL</sequence>
<evidence type="ECO:0000256" key="11">
    <source>
        <dbReference type="ARBA" id="ARBA00023002"/>
    </source>
</evidence>
<dbReference type="InterPro" id="IPR007266">
    <property type="entry name" value="Ero1"/>
</dbReference>
<feature type="binding site" evidence="17">
    <location>
        <position position="185"/>
    </location>
    <ligand>
        <name>FAD</name>
        <dbReference type="ChEBI" id="CHEBI:57692"/>
    </ligand>
</feature>
<dbReference type="STRING" id="1408657.A0A0W4ZEU2"/>
<keyword evidence="10" id="KW-0249">Electron transport</keyword>
<feature type="binding site" evidence="17">
    <location>
        <position position="266"/>
    </location>
    <ligand>
        <name>FAD</name>
        <dbReference type="ChEBI" id="CHEBI:57692"/>
    </ligand>
</feature>
<dbReference type="GO" id="GO:0071949">
    <property type="term" value="F:FAD binding"/>
    <property type="evidence" value="ECO:0007669"/>
    <property type="project" value="InterPro"/>
</dbReference>
<evidence type="ECO:0000256" key="15">
    <source>
        <dbReference type="ARBA" id="ARBA00023284"/>
    </source>
</evidence>
<feature type="binding site" evidence="17">
    <location>
        <position position="183"/>
    </location>
    <ligand>
        <name>FAD</name>
        <dbReference type="ChEBI" id="CHEBI:57692"/>
    </ligand>
</feature>
<dbReference type="PANTHER" id="PTHR12613">
    <property type="entry name" value="ERO1-RELATED"/>
    <property type="match status" value="1"/>
</dbReference>
<feature type="disulfide bond" description="Redox-active" evidence="18">
    <location>
        <begin position="90"/>
        <end position="95"/>
    </location>
</feature>